<feature type="non-terminal residue" evidence="2">
    <location>
        <position position="1"/>
    </location>
</feature>
<evidence type="ECO:0000313" key="2">
    <source>
        <dbReference type="EMBL" id="GFR52379.1"/>
    </source>
</evidence>
<name>A0AAD3E2E6_9CHLO</name>
<dbReference type="EMBL" id="BMAR01000062">
    <property type="protein sequence ID" value="GFR52379.1"/>
    <property type="molecule type" value="Genomic_DNA"/>
</dbReference>
<protein>
    <submittedName>
        <fullName evidence="2">Uncharacterized protein</fullName>
    </submittedName>
</protein>
<organism evidence="2 3">
    <name type="scientific">Astrephomene gubernaculifera</name>
    <dbReference type="NCBI Taxonomy" id="47775"/>
    <lineage>
        <taxon>Eukaryota</taxon>
        <taxon>Viridiplantae</taxon>
        <taxon>Chlorophyta</taxon>
        <taxon>core chlorophytes</taxon>
        <taxon>Chlorophyceae</taxon>
        <taxon>CS clade</taxon>
        <taxon>Chlamydomonadales</taxon>
        <taxon>Astrephomenaceae</taxon>
        <taxon>Astrephomene</taxon>
    </lineage>
</organism>
<feature type="compositionally biased region" description="Low complexity" evidence="1">
    <location>
        <begin position="135"/>
        <end position="153"/>
    </location>
</feature>
<accession>A0AAD3E2E6</accession>
<dbReference type="AlphaFoldDB" id="A0AAD3E2E6"/>
<comment type="caution">
    <text evidence="2">The sequence shown here is derived from an EMBL/GenBank/DDBJ whole genome shotgun (WGS) entry which is preliminary data.</text>
</comment>
<dbReference type="Proteomes" id="UP001054857">
    <property type="component" value="Unassembled WGS sequence"/>
</dbReference>
<gene>
    <name evidence="2" type="ORF">Agub_g14940</name>
</gene>
<proteinExistence type="predicted"/>
<evidence type="ECO:0000256" key="1">
    <source>
        <dbReference type="SAM" id="MobiDB-lite"/>
    </source>
</evidence>
<feature type="compositionally biased region" description="Pro residues" evidence="1">
    <location>
        <begin position="187"/>
        <end position="206"/>
    </location>
</feature>
<sequence>PGGAGGGSGGGSRPPCCPSPRAAAPGAALLAWERIAHLDLFNQDSARPYRLQLHCLPRSLRALGVQNAVLEGASKATHLQSVMEGLSLYASVHWPTRSNGGMTLYDWVAGCKRLGSLAIEYDMRTFAELMKSDDSNSNTNNNSCKSGQNQEEQQQGKRQREQQGRQRGEDVGDKEDDKEEAKQPSFPSMPPLLPPSPTSPPSPPAHTPLWRLRELPRLSALGVFFADSHQDQLAGVLDQRLVNDVAELSLLEELEIWNVYGSDWRWPLTDFSPLTRLKRLRSLKMEALPPYMAFRIRSIMQAGVPYCKLRLVADNEMHPLPPQLNLALGH</sequence>
<keyword evidence="3" id="KW-1185">Reference proteome</keyword>
<feature type="region of interest" description="Disordered" evidence="1">
    <location>
        <begin position="132"/>
        <end position="208"/>
    </location>
</feature>
<feature type="compositionally biased region" description="Basic and acidic residues" evidence="1">
    <location>
        <begin position="154"/>
        <end position="171"/>
    </location>
</feature>
<evidence type="ECO:0000313" key="3">
    <source>
        <dbReference type="Proteomes" id="UP001054857"/>
    </source>
</evidence>
<reference evidence="2 3" key="1">
    <citation type="journal article" date="2021" name="Sci. Rep.">
        <title>Genome sequencing of the multicellular alga Astrephomene provides insights into convergent evolution of germ-soma differentiation.</title>
        <authorList>
            <person name="Yamashita S."/>
            <person name="Yamamoto K."/>
            <person name="Matsuzaki R."/>
            <person name="Suzuki S."/>
            <person name="Yamaguchi H."/>
            <person name="Hirooka S."/>
            <person name="Minakuchi Y."/>
            <person name="Miyagishima S."/>
            <person name="Kawachi M."/>
            <person name="Toyoda A."/>
            <person name="Nozaki H."/>
        </authorList>
    </citation>
    <scope>NUCLEOTIDE SEQUENCE [LARGE SCALE GENOMIC DNA]</scope>
    <source>
        <strain evidence="2 3">NIES-4017</strain>
    </source>
</reference>